<dbReference type="AlphaFoldDB" id="A0A4R1YWJ2"/>
<sequence length="138" mass="15235">MGTDRRHSPSEARLETSLIDDELVVLCLDSGYYYTITGIGVIVWQLIERGASLGLIVETIAQRYEQEAQKVQANIETFLDKLVLENLVGPAESTDAADPATIGEFDGWQPTYIPVTISKYNDLFEAFASDPPLVVGRL</sequence>
<dbReference type="RefSeq" id="WP_165899171.1">
    <property type="nucleotide sequence ID" value="NZ_SLVM01000007.1"/>
</dbReference>
<reference evidence="1 2" key="1">
    <citation type="submission" date="2019-03" db="EMBL/GenBank/DDBJ databases">
        <title>Genomic Encyclopedia of Type Strains, Phase IV (KMG-IV): sequencing the most valuable type-strain genomes for metagenomic binning, comparative biology and taxonomic classification.</title>
        <authorList>
            <person name="Goeker M."/>
        </authorList>
    </citation>
    <scope>NUCLEOTIDE SEQUENCE [LARGE SCALE GENOMIC DNA]</scope>
    <source>
        <strain evidence="1 2">DSM 21153</strain>
    </source>
</reference>
<proteinExistence type="predicted"/>
<protein>
    <submittedName>
        <fullName evidence="1">Coenzyme PQQ synthesis protein D (PqqD)</fullName>
    </submittedName>
</protein>
<gene>
    <name evidence="1" type="ORF">EV216_107102</name>
</gene>
<keyword evidence="2" id="KW-1185">Reference proteome</keyword>
<organism evidence="1 2">
    <name type="scientific">Rhodovulum steppense</name>
    <dbReference type="NCBI Taxonomy" id="540251"/>
    <lineage>
        <taxon>Bacteria</taxon>
        <taxon>Pseudomonadati</taxon>
        <taxon>Pseudomonadota</taxon>
        <taxon>Alphaproteobacteria</taxon>
        <taxon>Rhodobacterales</taxon>
        <taxon>Paracoccaceae</taxon>
        <taxon>Rhodovulum</taxon>
    </lineage>
</organism>
<name>A0A4R1YWJ2_9RHOB</name>
<dbReference type="InterPro" id="IPR041881">
    <property type="entry name" value="PqqD_sf"/>
</dbReference>
<evidence type="ECO:0000313" key="2">
    <source>
        <dbReference type="Proteomes" id="UP000295277"/>
    </source>
</evidence>
<evidence type="ECO:0000313" key="1">
    <source>
        <dbReference type="EMBL" id="TCM85528.1"/>
    </source>
</evidence>
<dbReference type="InterPro" id="IPR008792">
    <property type="entry name" value="PQQD"/>
</dbReference>
<comment type="caution">
    <text evidence="1">The sequence shown here is derived from an EMBL/GenBank/DDBJ whole genome shotgun (WGS) entry which is preliminary data.</text>
</comment>
<dbReference type="Proteomes" id="UP000295277">
    <property type="component" value="Unassembled WGS sequence"/>
</dbReference>
<dbReference type="Gene3D" id="1.10.10.1150">
    <property type="entry name" value="Coenzyme PQQ synthesis protein D (PqqD)"/>
    <property type="match status" value="1"/>
</dbReference>
<dbReference type="Pfam" id="PF05402">
    <property type="entry name" value="PqqD"/>
    <property type="match status" value="1"/>
</dbReference>
<dbReference type="EMBL" id="SLVM01000007">
    <property type="protein sequence ID" value="TCM85528.1"/>
    <property type="molecule type" value="Genomic_DNA"/>
</dbReference>
<accession>A0A4R1YWJ2</accession>